<sequence length="129" mass="13784">MTLSAGWTFGDFWASARTGDKAAVNAAGPSVERLWTRPDGRTLMVQVDDSRHRESTVTVEVKAAAKDSAPLLWSGAVAESQAVQTIVDFNTESQKYQGTLGVPASFCVGKTWCPNWVSGVFAGPLLPIP</sequence>
<comment type="caution">
    <text evidence="1">The sequence shown here is derived from an EMBL/GenBank/DDBJ whole genome shotgun (WGS) entry which is preliminary data.</text>
</comment>
<gene>
    <name evidence="1" type="ORF">Aple_045180</name>
</gene>
<dbReference type="EMBL" id="BLAF01000024">
    <property type="protein sequence ID" value="GES21622.1"/>
    <property type="molecule type" value="Genomic_DNA"/>
</dbReference>
<keyword evidence="2" id="KW-1185">Reference proteome</keyword>
<name>A0A5M3XL55_9ACTN</name>
<organism evidence="1 2">
    <name type="scientific">Acrocarpospora pleiomorpha</name>
    <dbReference type="NCBI Taxonomy" id="90975"/>
    <lineage>
        <taxon>Bacteria</taxon>
        <taxon>Bacillati</taxon>
        <taxon>Actinomycetota</taxon>
        <taxon>Actinomycetes</taxon>
        <taxon>Streptosporangiales</taxon>
        <taxon>Streptosporangiaceae</taxon>
        <taxon>Acrocarpospora</taxon>
    </lineage>
</organism>
<reference evidence="1 2" key="1">
    <citation type="submission" date="2019-10" db="EMBL/GenBank/DDBJ databases">
        <title>Whole genome shotgun sequence of Acrocarpospora pleiomorpha NBRC 16267.</title>
        <authorList>
            <person name="Ichikawa N."/>
            <person name="Kimura A."/>
            <person name="Kitahashi Y."/>
            <person name="Komaki H."/>
            <person name="Oguchi A."/>
        </authorList>
    </citation>
    <scope>NUCLEOTIDE SEQUENCE [LARGE SCALE GENOMIC DNA]</scope>
    <source>
        <strain evidence="1 2">NBRC 16267</strain>
    </source>
</reference>
<protein>
    <submittedName>
        <fullName evidence="1">Uncharacterized protein</fullName>
    </submittedName>
</protein>
<dbReference type="Proteomes" id="UP000377595">
    <property type="component" value="Unassembled WGS sequence"/>
</dbReference>
<proteinExistence type="predicted"/>
<evidence type="ECO:0000313" key="1">
    <source>
        <dbReference type="EMBL" id="GES21622.1"/>
    </source>
</evidence>
<dbReference type="AlphaFoldDB" id="A0A5M3XL55"/>
<evidence type="ECO:0000313" key="2">
    <source>
        <dbReference type="Proteomes" id="UP000377595"/>
    </source>
</evidence>
<accession>A0A5M3XL55</accession>